<dbReference type="PANTHER" id="PTHR23152:SF25">
    <property type="entry name" value="OXOGLUTARATE DEHYDROGENASE (SUCCINYL-TRANSFERRING)"/>
    <property type="match status" value="1"/>
</dbReference>
<dbReference type="GO" id="GO:0045252">
    <property type="term" value="C:oxoglutarate dehydrogenase complex"/>
    <property type="evidence" value="ECO:0007669"/>
    <property type="project" value="TreeGrafter"/>
</dbReference>
<dbReference type="InterPro" id="IPR031717">
    <property type="entry name" value="ODO-1/KGD_C"/>
</dbReference>
<evidence type="ECO:0008006" key="9">
    <source>
        <dbReference type="Google" id="ProtNLM"/>
    </source>
</evidence>
<dbReference type="InterPro" id="IPR042179">
    <property type="entry name" value="KGD_C_sf"/>
</dbReference>
<dbReference type="Proteomes" id="UP000326939">
    <property type="component" value="Chromosome 10"/>
</dbReference>
<keyword evidence="8" id="KW-1185">Reference proteome</keyword>
<reference evidence="8" key="1">
    <citation type="journal article" date="2019" name="Gigascience">
        <title>De novo genome assembly of the endangered Acer yangbiense, a plant species with extremely small populations endemic to Yunnan Province, China.</title>
        <authorList>
            <person name="Yang J."/>
            <person name="Wariss H.M."/>
            <person name="Tao L."/>
            <person name="Zhang R."/>
            <person name="Yun Q."/>
            <person name="Hollingsworth P."/>
            <person name="Dao Z."/>
            <person name="Luo G."/>
            <person name="Guo H."/>
            <person name="Ma Y."/>
            <person name="Sun W."/>
        </authorList>
    </citation>
    <scope>NUCLEOTIDE SEQUENCE [LARGE SCALE GENOMIC DNA]</scope>
    <source>
        <strain evidence="8">cv. br00</strain>
    </source>
</reference>
<dbReference type="SUPFAM" id="SSF52518">
    <property type="entry name" value="Thiamin diphosphate-binding fold (THDP-binding)"/>
    <property type="match status" value="1"/>
</dbReference>
<dbReference type="EMBL" id="VDCV01000010">
    <property type="protein sequence ID" value="KAB5538849.1"/>
    <property type="molecule type" value="Genomic_DNA"/>
</dbReference>
<evidence type="ECO:0000259" key="6">
    <source>
        <dbReference type="Pfam" id="PF16870"/>
    </source>
</evidence>
<evidence type="ECO:0000256" key="2">
    <source>
        <dbReference type="ARBA" id="ARBA00006936"/>
    </source>
</evidence>
<gene>
    <name evidence="7" type="ORF">DKX38_016382</name>
</gene>
<feature type="domain" description="2-oxoglutarate dehydrogenase E1 component/KDG C-terminal" evidence="6">
    <location>
        <begin position="380"/>
        <end position="447"/>
    </location>
</feature>
<keyword evidence="3" id="KW-0560">Oxidoreductase</keyword>
<comment type="cofactor">
    <cofactor evidence="1">
        <name>thiamine diphosphate</name>
        <dbReference type="ChEBI" id="CHEBI:58937"/>
    </cofactor>
</comment>
<proteinExistence type="inferred from homology"/>
<dbReference type="InterPro" id="IPR032106">
    <property type="entry name" value="2-oxogl_dehyd_N"/>
</dbReference>
<accession>A0A5N5L7T4</accession>
<evidence type="ECO:0000313" key="7">
    <source>
        <dbReference type="EMBL" id="KAB5538849.1"/>
    </source>
</evidence>
<dbReference type="InterPro" id="IPR011603">
    <property type="entry name" value="2oxoglutarate_DH_E1"/>
</dbReference>
<dbReference type="GO" id="GO:0005739">
    <property type="term" value="C:mitochondrion"/>
    <property type="evidence" value="ECO:0007669"/>
    <property type="project" value="TreeGrafter"/>
</dbReference>
<keyword evidence="4" id="KW-0786">Thiamine pyrophosphate</keyword>
<dbReference type="Pfam" id="PF16078">
    <property type="entry name" value="2-oxogl_dehyd_N"/>
    <property type="match status" value="1"/>
</dbReference>
<evidence type="ECO:0000256" key="3">
    <source>
        <dbReference type="ARBA" id="ARBA00023002"/>
    </source>
</evidence>
<name>A0A5N5L7T4_9ROSI</name>
<sequence>MKIGPDHDFFTRTREKRITLICIFKFHVSGVVCRVARVPIRKTLSQCGSHLTRMQAMPSKNTSFHSTIFRANANTASAPPSVPLSRLTDNVLNGRSSVHIEELQKAWEVDPDSVDASWDNFVRNFGGQTATSTGVTGQTRQESKRLLLLIKAYQVNGHMKAKLDPLGLEEREIPDNMDPAFHGSTETDLDREFFIELWNMPGFLADTRPMMTLRSILTRLEQAYCGSIGYEYMHINDKEKCNWLREKIETSTPMTYNRERREVFLDRLTWSKQFENFLETKMKAAKRFGLEGGETIIPGMKEMFDRASDLGVENIVVGMPHRGRLNVLGNVFRKPLAQISSEFDKNAKPVEEVGFTRVLCDVKYPMCVFFCLNFVIVSDAEIVWCQEEPMNMGASSYIAPRLCTAMKATGRGSWEDIKFVGRGPSASTATGFAQVHKSEQAEIVQLAMKPQPVKLVC</sequence>
<dbReference type="AlphaFoldDB" id="A0A5N5L7T4"/>
<dbReference type="Pfam" id="PF16870">
    <property type="entry name" value="OxoGdeHyase_C"/>
    <property type="match status" value="1"/>
</dbReference>
<dbReference type="PANTHER" id="PTHR23152">
    <property type="entry name" value="2-OXOGLUTARATE DEHYDROGENASE"/>
    <property type="match status" value="1"/>
</dbReference>
<dbReference type="InterPro" id="IPR029061">
    <property type="entry name" value="THDP-binding"/>
</dbReference>
<evidence type="ECO:0000313" key="8">
    <source>
        <dbReference type="Proteomes" id="UP000326939"/>
    </source>
</evidence>
<feature type="domain" description="2-oxoglutarate dehydrogenase E1 component N-terminal" evidence="5">
    <location>
        <begin position="90"/>
        <end position="126"/>
    </location>
</feature>
<evidence type="ECO:0000256" key="1">
    <source>
        <dbReference type="ARBA" id="ARBA00001964"/>
    </source>
</evidence>
<dbReference type="GO" id="GO:0004591">
    <property type="term" value="F:oxoglutarate dehydrogenase (succinyl-transferring) activity"/>
    <property type="evidence" value="ECO:0007669"/>
    <property type="project" value="TreeGrafter"/>
</dbReference>
<evidence type="ECO:0000256" key="4">
    <source>
        <dbReference type="ARBA" id="ARBA00023052"/>
    </source>
</evidence>
<comment type="similarity">
    <text evidence="2">Belongs to the alpha-ketoglutarate dehydrogenase family.</text>
</comment>
<dbReference type="Gene3D" id="1.10.287.1150">
    <property type="entry name" value="TPP helical domain"/>
    <property type="match status" value="1"/>
</dbReference>
<dbReference type="Gene3D" id="3.40.50.11610">
    <property type="entry name" value="Multifunctional 2-oxoglutarate metabolism enzyme, C-terminal domain"/>
    <property type="match status" value="1"/>
</dbReference>
<dbReference type="Gene3D" id="3.40.50.970">
    <property type="match status" value="1"/>
</dbReference>
<dbReference type="GO" id="GO:0006099">
    <property type="term" value="P:tricarboxylic acid cycle"/>
    <property type="evidence" value="ECO:0007669"/>
    <property type="project" value="TreeGrafter"/>
</dbReference>
<protein>
    <recommendedName>
        <fullName evidence="9">2-oxoglutarate dehydrogenase E1 component N-terminal domain-containing protein</fullName>
    </recommendedName>
</protein>
<comment type="caution">
    <text evidence="7">The sequence shown here is derived from an EMBL/GenBank/DDBJ whole genome shotgun (WGS) entry which is preliminary data.</text>
</comment>
<dbReference type="GO" id="GO:0030976">
    <property type="term" value="F:thiamine pyrophosphate binding"/>
    <property type="evidence" value="ECO:0007669"/>
    <property type="project" value="InterPro"/>
</dbReference>
<organism evidence="7 8">
    <name type="scientific">Salix brachista</name>
    <dbReference type="NCBI Taxonomy" id="2182728"/>
    <lineage>
        <taxon>Eukaryota</taxon>
        <taxon>Viridiplantae</taxon>
        <taxon>Streptophyta</taxon>
        <taxon>Embryophyta</taxon>
        <taxon>Tracheophyta</taxon>
        <taxon>Spermatophyta</taxon>
        <taxon>Magnoliopsida</taxon>
        <taxon>eudicotyledons</taxon>
        <taxon>Gunneridae</taxon>
        <taxon>Pentapetalae</taxon>
        <taxon>rosids</taxon>
        <taxon>fabids</taxon>
        <taxon>Malpighiales</taxon>
        <taxon>Salicaceae</taxon>
        <taxon>Saliceae</taxon>
        <taxon>Salix</taxon>
    </lineage>
</organism>
<evidence type="ECO:0000259" key="5">
    <source>
        <dbReference type="Pfam" id="PF16078"/>
    </source>
</evidence>